<gene>
    <name evidence="1" type="ORF">SB6410_01046</name>
</gene>
<dbReference type="AlphaFoldDB" id="A0A9Q9S5W8"/>
<dbReference type="Proteomes" id="UP000318567">
    <property type="component" value="Unassembled WGS sequence"/>
</dbReference>
<protein>
    <submittedName>
        <fullName evidence="1">Uncharacterized protein</fullName>
    </submittedName>
</protein>
<sequence>MSGYTPPNFEDFEYKIIYISELWFYAYGIKSKTAQLDKLTQPIDDEYAIYNLPEITDLVLGILSNAANIKKLMSPSPRKNKEPAWSYTFRVDRSNMIKEFVSDLDISEIMNSTVRNSLEHFDEYLDEFSTNFMKGTIQERNPYITFNMAISELNTFQPHAYPVRQYCVKEKTYYNMDKSINIGKVFNEAVRIHQRCMDLKQGLGNNDYPTGMILVCKGSH</sequence>
<organism evidence="1 2">
    <name type="scientific">Klebsiella pasteurii</name>
    <dbReference type="NCBI Taxonomy" id="2587529"/>
    <lineage>
        <taxon>Bacteria</taxon>
        <taxon>Pseudomonadati</taxon>
        <taxon>Pseudomonadota</taxon>
        <taxon>Gammaproteobacteria</taxon>
        <taxon>Enterobacterales</taxon>
        <taxon>Enterobacteriaceae</taxon>
        <taxon>Klebsiella/Raoultella group</taxon>
        <taxon>Klebsiella</taxon>
    </lineage>
</organism>
<dbReference type="EMBL" id="CABGGO010000001">
    <property type="protein sequence ID" value="VUS25493.1"/>
    <property type="molecule type" value="Genomic_DNA"/>
</dbReference>
<proteinExistence type="predicted"/>
<comment type="caution">
    <text evidence="1">The sequence shown here is derived from an EMBL/GenBank/DDBJ whole genome shotgun (WGS) entry which is preliminary data.</text>
</comment>
<evidence type="ECO:0000313" key="1">
    <source>
        <dbReference type="EMBL" id="VUS25493.1"/>
    </source>
</evidence>
<evidence type="ECO:0000313" key="2">
    <source>
        <dbReference type="Proteomes" id="UP000318567"/>
    </source>
</evidence>
<dbReference type="RefSeq" id="WP_142445459.1">
    <property type="nucleotide sequence ID" value="NZ_CABGGO010000001.1"/>
</dbReference>
<accession>A0A9Q9S5W8</accession>
<name>A0A9Q9S5W8_9ENTR</name>
<reference evidence="1 2" key="1">
    <citation type="submission" date="2019-07" db="EMBL/GenBank/DDBJ databases">
        <authorList>
            <person name="Brisse S."/>
            <person name="Rodrigues C."/>
            <person name="Thorpe H."/>
        </authorList>
    </citation>
    <scope>NUCLEOTIDE SEQUENCE [LARGE SCALE GENOMIC DNA]</scope>
    <source>
        <strain evidence="1">SB6410</strain>
    </source>
</reference>